<organism evidence="2">
    <name type="scientific">Papilio xuthus</name>
    <name type="common">Asian swallowtail butterfly</name>
    <dbReference type="NCBI Taxonomy" id="66420"/>
    <lineage>
        <taxon>Eukaryota</taxon>
        <taxon>Metazoa</taxon>
        <taxon>Ecdysozoa</taxon>
        <taxon>Arthropoda</taxon>
        <taxon>Hexapoda</taxon>
        <taxon>Insecta</taxon>
        <taxon>Pterygota</taxon>
        <taxon>Neoptera</taxon>
        <taxon>Endopterygota</taxon>
        <taxon>Lepidoptera</taxon>
        <taxon>Glossata</taxon>
        <taxon>Ditrysia</taxon>
        <taxon>Papilionoidea</taxon>
        <taxon>Papilionidae</taxon>
        <taxon>Papilioninae</taxon>
        <taxon>Papilio</taxon>
    </lineage>
</organism>
<feature type="domain" description="Endonuclease/exonuclease/phosphatase" evidence="1">
    <location>
        <begin position="88"/>
        <end position="176"/>
    </location>
</feature>
<proteinExistence type="predicted"/>
<dbReference type="GO" id="GO:0003824">
    <property type="term" value="F:catalytic activity"/>
    <property type="evidence" value="ECO:0007669"/>
    <property type="project" value="InterPro"/>
</dbReference>
<evidence type="ECO:0000313" key="2">
    <source>
        <dbReference type="RefSeq" id="XP_013163558.1"/>
    </source>
</evidence>
<dbReference type="InterPro" id="IPR005135">
    <property type="entry name" value="Endo/exonuclease/phosphatase"/>
</dbReference>
<gene>
    <name evidence="2" type="primary">LOC106114785</name>
</gene>
<dbReference type="SUPFAM" id="SSF56219">
    <property type="entry name" value="DNase I-like"/>
    <property type="match status" value="1"/>
</dbReference>
<dbReference type="CDD" id="cd09077">
    <property type="entry name" value="R1-I-EN"/>
    <property type="match status" value="1"/>
</dbReference>
<dbReference type="InterPro" id="IPR036691">
    <property type="entry name" value="Endo/exonu/phosph_ase_sf"/>
</dbReference>
<dbReference type="KEGG" id="pxu:106114785"/>
<feature type="non-terminal residue" evidence="2">
    <location>
        <position position="177"/>
    </location>
</feature>
<dbReference type="AlphaFoldDB" id="A0AAJ7E5K9"/>
<dbReference type="Pfam" id="PF14529">
    <property type="entry name" value="Exo_endo_phos_2"/>
    <property type="match status" value="1"/>
</dbReference>
<name>A0AAJ7E5K9_PAPXU</name>
<evidence type="ECO:0000259" key="1">
    <source>
        <dbReference type="Pfam" id="PF14529"/>
    </source>
</evidence>
<sequence>MPGHLHSEFLQTNANHSARAQDLLMQVLAESRIAVAVVAEPYVIPPHSSWVGDTEGLVGMVAPPAGQQRLSLRERGAGYVAANWGEVVLIGVYFSPNRNLSQFERFLDGLEPVVLRASPAQVIVMGDLNAKCAEWGSSITDAKGALLRDWATVIGLAPENQGTAYTCVRGRGGSVVN</sequence>
<protein>
    <submittedName>
        <fullName evidence="2">Uncharacterized protein LOC106114785</fullName>
    </submittedName>
</protein>
<accession>A0AAJ7E5K9</accession>
<dbReference type="RefSeq" id="XP_013163558.1">
    <property type="nucleotide sequence ID" value="XM_013308104.1"/>
</dbReference>
<dbReference type="Proteomes" id="UP000694872">
    <property type="component" value="Unplaced"/>
</dbReference>
<dbReference type="Gene3D" id="3.60.10.10">
    <property type="entry name" value="Endonuclease/exonuclease/phosphatase"/>
    <property type="match status" value="1"/>
</dbReference>
<reference evidence="2" key="1">
    <citation type="submission" date="2025-08" db="UniProtKB">
        <authorList>
            <consortium name="RefSeq"/>
        </authorList>
    </citation>
    <scope>IDENTIFICATION</scope>
</reference>
<dbReference type="GeneID" id="106114785"/>